<comment type="pathway">
    <text evidence="1">Carbohydrate acid metabolism.</text>
</comment>
<accession>A0ABS2TD07</accession>
<protein>
    <recommendedName>
        <fullName evidence="3 9">Gluconokinase</fullName>
        <ecNumber evidence="3 9">2.7.1.12</ecNumber>
    </recommendedName>
</protein>
<evidence type="ECO:0000256" key="4">
    <source>
        <dbReference type="ARBA" id="ARBA00022679"/>
    </source>
</evidence>
<keyword evidence="11" id="KW-1185">Reference proteome</keyword>
<sequence length="171" mass="19007">MVVHIVCMGVAGTGKSTLARRLARELDGFAFAEGDDFHSAENRARMSRGEPLADEDRAPWLAAIRDWMAEKAEAGTATVVACSALKRRYRDVLREGGGRVFFVHIAPPDETVRERLMKRAGHFMKVDQLDNQLAVLEPLEGDEDGVVVADSHEPDRIITDILPLLTRLDRD</sequence>
<evidence type="ECO:0000256" key="8">
    <source>
        <dbReference type="ARBA" id="ARBA00048090"/>
    </source>
</evidence>
<dbReference type="NCBIfam" id="TIGR01313">
    <property type="entry name" value="therm_gnt_kin"/>
    <property type="match status" value="1"/>
</dbReference>
<evidence type="ECO:0000313" key="10">
    <source>
        <dbReference type="EMBL" id="MBM9432213.1"/>
    </source>
</evidence>
<comment type="caution">
    <text evidence="10">The sequence shown here is derived from an EMBL/GenBank/DDBJ whole genome shotgun (WGS) entry which is preliminary data.</text>
</comment>
<evidence type="ECO:0000256" key="2">
    <source>
        <dbReference type="ARBA" id="ARBA00008420"/>
    </source>
</evidence>
<evidence type="ECO:0000256" key="6">
    <source>
        <dbReference type="ARBA" id="ARBA00022777"/>
    </source>
</evidence>
<organism evidence="10 11">
    <name type="scientific">Flaviflexus equikiangi</name>
    <dbReference type="NCBI Taxonomy" id="2758573"/>
    <lineage>
        <taxon>Bacteria</taxon>
        <taxon>Bacillati</taxon>
        <taxon>Actinomycetota</taxon>
        <taxon>Actinomycetes</taxon>
        <taxon>Actinomycetales</taxon>
        <taxon>Actinomycetaceae</taxon>
        <taxon>Flaviflexus</taxon>
    </lineage>
</organism>
<evidence type="ECO:0000256" key="3">
    <source>
        <dbReference type="ARBA" id="ARBA00012054"/>
    </source>
</evidence>
<dbReference type="RefSeq" id="WP_187995842.1">
    <property type="nucleotide sequence ID" value="NZ_JACEXG010000001.1"/>
</dbReference>
<dbReference type="PANTHER" id="PTHR43442">
    <property type="entry name" value="GLUCONOKINASE-RELATED"/>
    <property type="match status" value="1"/>
</dbReference>
<dbReference type="Gene3D" id="3.40.50.300">
    <property type="entry name" value="P-loop containing nucleotide triphosphate hydrolases"/>
    <property type="match status" value="1"/>
</dbReference>
<dbReference type="CDD" id="cd02021">
    <property type="entry name" value="GntK"/>
    <property type="match status" value="1"/>
</dbReference>
<evidence type="ECO:0000256" key="9">
    <source>
        <dbReference type="RuleBase" id="RU363066"/>
    </source>
</evidence>
<keyword evidence="6 9" id="KW-0418">Kinase</keyword>
<keyword evidence="5 9" id="KW-0547">Nucleotide-binding</keyword>
<dbReference type="Proteomes" id="UP000705983">
    <property type="component" value="Unassembled WGS sequence"/>
</dbReference>
<name>A0ABS2TD07_9ACTO</name>
<dbReference type="InterPro" id="IPR027417">
    <property type="entry name" value="P-loop_NTPase"/>
</dbReference>
<dbReference type="InterPro" id="IPR006001">
    <property type="entry name" value="Therm_gnt_kin"/>
</dbReference>
<dbReference type="SUPFAM" id="SSF52540">
    <property type="entry name" value="P-loop containing nucleoside triphosphate hydrolases"/>
    <property type="match status" value="1"/>
</dbReference>
<evidence type="ECO:0000313" key="11">
    <source>
        <dbReference type="Proteomes" id="UP000705983"/>
    </source>
</evidence>
<keyword evidence="4 9" id="KW-0808">Transferase</keyword>
<comment type="similarity">
    <text evidence="2 9">Belongs to the gluconokinase GntK/GntV family.</text>
</comment>
<evidence type="ECO:0000256" key="7">
    <source>
        <dbReference type="ARBA" id="ARBA00022840"/>
    </source>
</evidence>
<keyword evidence="7 9" id="KW-0067">ATP-binding</keyword>
<proteinExistence type="inferred from homology"/>
<reference evidence="11" key="1">
    <citation type="submission" date="2021-02" db="EMBL/GenBank/DDBJ databases">
        <title>Leucobacter sp. CX169.</title>
        <authorList>
            <person name="Cheng Y."/>
        </authorList>
    </citation>
    <scope>NUCLEOTIDE SEQUENCE [LARGE SCALE GENOMIC DNA]</scope>
    <source>
        <strain evidence="11">JY899</strain>
    </source>
</reference>
<dbReference type="EC" id="2.7.1.12" evidence="3 9"/>
<dbReference type="Pfam" id="PF13671">
    <property type="entry name" value="AAA_33"/>
    <property type="match status" value="1"/>
</dbReference>
<dbReference type="PANTHER" id="PTHR43442:SF3">
    <property type="entry name" value="GLUCONOKINASE-RELATED"/>
    <property type="match status" value="1"/>
</dbReference>
<comment type="catalytic activity">
    <reaction evidence="8 9">
        <text>D-gluconate + ATP = 6-phospho-D-gluconate + ADP + H(+)</text>
        <dbReference type="Rhea" id="RHEA:19433"/>
        <dbReference type="ChEBI" id="CHEBI:15378"/>
        <dbReference type="ChEBI" id="CHEBI:18391"/>
        <dbReference type="ChEBI" id="CHEBI:30616"/>
        <dbReference type="ChEBI" id="CHEBI:58759"/>
        <dbReference type="ChEBI" id="CHEBI:456216"/>
        <dbReference type="EC" id="2.7.1.12"/>
    </reaction>
</comment>
<evidence type="ECO:0000256" key="5">
    <source>
        <dbReference type="ARBA" id="ARBA00022741"/>
    </source>
</evidence>
<dbReference type="EMBL" id="JAFFJS010000001">
    <property type="protein sequence ID" value="MBM9432213.1"/>
    <property type="molecule type" value="Genomic_DNA"/>
</dbReference>
<gene>
    <name evidence="10" type="ORF">JVW63_00590</name>
</gene>
<evidence type="ECO:0000256" key="1">
    <source>
        <dbReference type="ARBA" id="ARBA00004761"/>
    </source>
</evidence>